<dbReference type="FunFam" id="1.25.40.10:FF:000089">
    <property type="entry name" value="CTR9 homolog, Paf1/RNA polymerase II complex component"/>
    <property type="match status" value="1"/>
</dbReference>
<proteinExistence type="predicted"/>
<dbReference type="GeneID" id="116298725"/>
<organism evidence="6 7">
    <name type="scientific">Actinia tenebrosa</name>
    <name type="common">Australian red waratah sea anemone</name>
    <dbReference type="NCBI Taxonomy" id="6105"/>
    <lineage>
        <taxon>Eukaryota</taxon>
        <taxon>Metazoa</taxon>
        <taxon>Cnidaria</taxon>
        <taxon>Anthozoa</taxon>
        <taxon>Hexacorallia</taxon>
        <taxon>Actiniaria</taxon>
        <taxon>Actiniidae</taxon>
        <taxon>Actinia</taxon>
    </lineage>
</organism>
<dbReference type="FunFam" id="1.25.40.10:FF:000084">
    <property type="entry name" value="CTR9 homolog, Paf1/RNA polymerase II complex component"/>
    <property type="match status" value="1"/>
</dbReference>
<dbReference type="InterPro" id="IPR011990">
    <property type="entry name" value="TPR-like_helical_dom_sf"/>
</dbReference>
<dbReference type="KEGG" id="aten:116298725"/>
<dbReference type="GO" id="GO:0016593">
    <property type="term" value="C:Cdc73/Paf1 complex"/>
    <property type="evidence" value="ECO:0007669"/>
    <property type="project" value="TreeGrafter"/>
</dbReference>
<dbReference type="PANTHER" id="PTHR14027">
    <property type="entry name" value="RNA POLYMERASE-ASSOCIATED PROTEIN CTR9"/>
    <property type="match status" value="1"/>
</dbReference>
<dbReference type="PANTHER" id="PTHR14027:SF2">
    <property type="entry name" value="RNA POLYMERASE-ASSOCIATED PROTEIN CTR9 HOMOLOG"/>
    <property type="match status" value="1"/>
</dbReference>
<dbReference type="GO" id="GO:0006396">
    <property type="term" value="P:RNA processing"/>
    <property type="evidence" value="ECO:0007669"/>
    <property type="project" value="InterPro"/>
</dbReference>
<protein>
    <submittedName>
        <fullName evidence="7">RNA polymerase-associated protein CTR9 homolog</fullName>
    </submittedName>
</protein>
<dbReference type="InterPro" id="IPR003107">
    <property type="entry name" value="HAT"/>
</dbReference>
<dbReference type="Pfam" id="PF13374">
    <property type="entry name" value="TPR_10"/>
    <property type="match status" value="1"/>
</dbReference>
<feature type="compositionally biased region" description="Polar residues" evidence="5">
    <location>
        <begin position="1162"/>
        <end position="1171"/>
    </location>
</feature>
<evidence type="ECO:0000313" key="7">
    <source>
        <dbReference type="RefSeq" id="XP_031563123.1"/>
    </source>
</evidence>
<dbReference type="FunCoup" id="A0A6P8I5B9">
    <property type="interactions" value="2572"/>
</dbReference>
<evidence type="ECO:0000313" key="6">
    <source>
        <dbReference type="Proteomes" id="UP000515163"/>
    </source>
</evidence>
<accession>A0A6P8I5B9</accession>
<feature type="region of interest" description="Disordered" evidence="5">
    <location>
        <begin position="900"/>
        <end position="1171"/>
    </location>
</feature>
<dbReference type="AlphaFoldDB" id="A0A6P8I5B9"/>
<sequence>MASSIEIPLRDTDEVIELQFDQLPDGEELLTILKQEDVRLNIWNTLALQYYKQGKMDDFVKILENAKNDANHSYTDSEKDQMVCLDTLAAFYVQQARKEKNKEAKKELFTQATSLYTLADKIIMYDQNHLLGRAYFCLLEGDKMEQADAQFNFVLAQSGNNIPALLGKACISFNKRDYKGSLAFYKKALRTNPNCPAAVRLGMGHCFVKLNKLDKARLAFERALQLEPRCTGAMIGLAILELNSKKADSIKIGVQLLSNAYTIDSTNPMVLNHLANHFFFKKDYSKVQHLALHAFHGTEVEAMQAESCYQLARAFHVQGDFDQAFQYYYQATQFASPNFILPYFGLGQMYIARRDLNNAAQCFEKVLKAMTGNYETMKILGSLYSQSNDLEKREFARDHLKKVTEQHPDDVEAWIELAGILEQTDVQAALEAYGTSSNLLKEKVQADVPPEILNNVGALHFRLGNLKEAKRFYESALERSKQEAPNDEGYYNAISVTTNYNLARLFEAMCEIEKAEQLYKSILREHPNYVDCYLRLGCMARNRGQIYEASDWFKEALQINQDHPDAWSLIGNLHLAKQEWGPGQKKFERILKQPSTANDAYSLLALGNVWLQTLHAPSRDKEKEKRHQDRALSLYKQVLRNDGRNLYAANGIGCILAHKGYLREARDVFSQVREATADVPDVWLNLAHIYVDQKQYVSAIQMYENCLRKFYKHFNTEVMLYLARAYYKMGKLQECKQVLIKGRHVAPNDTVLLFNLSLVQQRLATAILRAEKSPLKVVLGAVRELQQAQRNFSWLSHYGDRMKFDLAWAAFETRHTSDLLSQAQYHVARARKLDEQTQEIQRKQDEEKEAIRRQREEELRLKQEQKEQQDKALLEKRQQFVQATKNKLVFSQEAEAAAEKKRGRKKARDDDFVATSSSSSENEVGEDGEIKPKVKKERKRKKKRVAEEGEEGEGKKRRRIAKPRKPRTKKESKSKKSLGEERLTAKQRLKIKSKAYISSSEDSSDSEAKLKITEMESDDDKEEQEQKESSEEEERAPKGRKRVLSSDDDDDDIESKKSDDDNDEFKSDGDDNDDDGDEKSKKSDNDDDNDDVKSDADDEGDEKSKKSDNDDDDIDDVKSDADDNDDGDDDKSKKSDIDDENDDSDEAGPSEPTPRKRARIQLASSSESDED</sequence>
<feature type="repeat" description="TPR" evidence="3">
    <location>
        <begin position="530"/>
        <end position="563"/>
    </location>
</feature>
<dbReference type="Gene3D" id="1.25.40.10">
    <property type="entry name" value="Tetratricopeptide repeat domain"/>
    <property type="match status" value="4"/>
</dbReference>
<gene>
    <name evidence="7" type="primary">LOC116298725</name>
</gene>
<dbReference type="Pfam" id="PF13181">
    <property type="entry name" value="TPR_8"/>
    <property type="match status" value="4"/>
</dbReference>
<dbReference type="PROSITE" id="PS50005">
    <property type="entry name" value="TPR"/>
    <property type="match status" value="5"/>
</dbReference>
<reference evidence="7" key="1">
    <citation type="submission" date="2025-08" db="UniProtKB">
        <authorList>
            <consortium name="RefSeq"/>
        </authorList>
    </citation>
    <scope>IDENTIFICATION</scope>
    <source>
        <tissue evidence="7">Tentacle</tissue>
    </source>
</reference>
<dbReference type="RefSeq" id="XP_031563123.1">
    <property type="nucleotide sequence ID" value="XM_031707263.1"/>
</dbReference>
<evidence type="ECO:0000256" key="2">
    <source>
        <dbReference type="ARBA" id="ARBA00022803"/>
    </source>
</evidence>
<dbReference type="SUPFAM" id="SSF48452">
    <property type="entry name" value="TPR-like"/>
    <property type="match status" value="3"/>
</dbReference>
<evidence type="ECO:0000256" key="4">
    <source>
        <dbReference type="SAM" id="Coils"/>
    </source>
</evidence>
<feature type="coiled-coil region" evidence="4">
    <location>
        <begin position="463"/>
        <end position="525"/>
    </location>
</feature>
<feature type="compositionally biased region" description="Basic and acidic residues" evidence="5">
    <location>
        <begin position="1054"/>
        <end position="1069"/>
    </location>
</feature>
<dbReference type="InterPro" id="IPR019734">
    <property type="entry name" value="TPR_rpt"/>
</dbReference>
<dbReference type="GO" id="GO:0006368">
    <property type="term" value="P:transcription elongation by RNA polymerase II"/>
    <property type="evidence" value="ECO:0007669"/>
    <property type="project" value="TreeGrafter"/>
</dbReference>
<feature type="compositionally biased region" description="Acidic residues" evidence="5">
    <location>
        <begin position="1085"/>
        <end position="1101"/>
    </location>
</feature>
<dbReference type="FunFam" id="1.25.40.10:FF:000069">
    <property type="entry name" value="CTR9 homolog, Paf1/RNA polymerase II complex component"/>
    <property type="match status" value="1"/>
</dbReference>
<dbReference type="SMART" id="SM00028">
    <property type="entry name" value="TPR"/>
    <property type="match status" value="11"/>
</dbReference>
<feature type="repeat" description="TPR" evidence="3">
    <location>
        <begin position="197"/>
        <end position="230"/>
    </location>
</feature>
<keyword evidence="2 3" id="KW-0802">TPR repeat</keyword>
<feature type="compositionally biased region" description="Basic residues" evidence="5">
    <location>
        <begin position="933"/>
        <end position="944"/>
    </location>
</feature>
<keyword evidence="4" id="KW-0175">Coiled coil</keyword>
<dbReference type="Proteomes" id="UP000515163">
    <property type="component" value="Unplaced"/>
</dbReference>
<dbReference type="InParanoid" id="A0A6P8I5B9"/>
<dbReference type="InterPro" id="IPR031101">
    <property type="entry name" value="Ctr9"/>
</dbReference>
<dbReference type="FunFam" id="1.25.40.10:FF:000162">
    <property type="entry name" value="CTR9 homolog, Paf1/RNA polymerase II complex component"/>
    <property type="match status" value="1"/>
</dbReference>
<feature type="repeat" description="TPR" evidence="3">
    <location>
        <begin position="450"/>
        <end position="483"/>
    </location>
</feature>
<feature type="coiled-coil region" evidence="4">
    <location>
        <begin position="830"/>
        <end position="872"/>
    </location>
</feature>
<feature type="compositionally biased region" description="Basic residues" evidence="5">
    <location>
        <begin position="955"/>
        <end position="976"/>
    </location>
</feature>
<feature type="repeat" description="TPR" evidence="3">
    <location>
        <begin position="305"/>
        <end position="338"/>
    </location>
</feature>
<name>A0A6P8I5B9_ACTTE</name>
<dbReference type="OrthoDB" id="343875at2759"/>
<dbReference type="FunFam" id="1.25.40.10:FF:000077">
    <property type="entry name" value="CTR9 homolog, Paf1/RNA polymerase II complex component"/>
    <property type="match status" value="1"/>
</dbReference>
<feature type="repeat" description="TPR" evidence="3">
    <location>
        <begin position="340"/>
        <end position="373"/>
    </location>
</feature>
<dbReference type="GO" id="GO:0000993">
    <property type="term" value="F:RNA polymerase II complex binding"/>
    <property type="evidence" value="ECO:0007669"/>
    <property type="project" value="TreeGrafter"/>
</dbReference>
<feature type="compositionally biased region" description="Acidic residues" evidence="5">
    <location>
        <begin position="1137"/>
        <end position="1148"/>
    </location>
</feature>
<keyword evidence="1" id="KW-0677">Repeat</keyword>
<dbReference type="Pfam" id="PF13424">
    <property type="entry name" value="TPR_12"/>
    <property type="match status" value="1"/>
</dbReference>
<dbReference type="GO" id="GO:0006355">
    <property type="term" value="P:regulation of DNA-templated transcription"/>
    <property type="evidence" value="ECO:0007669"/>
    <property type="project" value="InterPro"/>
</dbReference>
<keyword evidence="6" id="KW-1185">Reference proteome</keyword>
<dbReference type="SMART" id="SM00386">
    <property type="entry name" value="HAT"/>
    <property type="match status" value="4"/>
</dbReference>
<evidence type="ECO:0000256" key="5">
    <source>
        <dbReference type="SAM" id="MobiDB-lite"/>
    </source>
</evidence>
<dbReference type="Pfam" id="PF14559">
    <property type="entry name" value="TPR_19"/>
    <property type="match status" value="1"/>
</dbReference>
<evidence type="ECO:0000256" key="1">
    <source>
        <dbReference type="ARBA" id="ARBA00022737"/>
    </source>
</evidence>
<evidence type="ECO:0000256" key="3">
    <source>
        <dbReference type="PROSITE-ProRule" id="PRU00339"/>
    </source>
</evidence>